<name>A0AAE3TDM8_9BACT</name>
<dbReference type="EMBL" id="JARGDL010000027">
    <property type="protein sequence ID" value="MDF1613110.1"/>
    <property type="molecule type" value="Genomic_DNA"/>
</dbReference>
<feature type="domain" description="DUF3347" evidence="1">
    <location>
        <begin position="34"/>
        <end position="127"/>
    </location>
</feature>
<dbReference type="AlphaFoldDB" id="A0AAE3TDM8"/>
<evidence type="ECO:0000259" key="1">
    <source>
        <dbReference type="Pfam" id="PF11827"/>
    </source>
</evidence>
<protein>
    <submittedName>
        <fullName evidence="2">DUF3347 domain-containing protein</fullName>
    </submittedName>
</protein>
<sequence length="168" mass="19131">MKTFISSITLLTFLFLLEVNPLFAQDHKILMEQIIKHYQDIGQSLSKGSTEEVTQHANAIVTATEEIMKLKNGLPKEKKKQFNILVKRINSYAQKLVGNKDIEALRTEFDVLSKPLIGYLNTFGSGKKYFIYACEGDMNLWIQENRKPQQDPYCDSPCGKIIKEIGGN</sequence>
<keyword evidence="3" id="KW-1185">Reference proteome</keyword>
<evidence type="ECO:0000313" key="3">
    <source>
        <dbReference type="Proteomes" id="UP001221302"/>
    </source>
</evidence>
<accession>A0AAE3TDM8</accession>
<dbReference type="Pfam" id="PF11827">
    <property type="entry name" value="DUF3347"/>
    <property type="match status" value="1"/>
</dbReference>
<dbReference type="InterPro" id="IPR021782">
    <property type="entry name" value="DUF3347"/>
</dbReference>
<comment type="caution">
    <text evidence="2">The sequence shown here is derived from an EMBL/GenBank/DDBJ whole genome shotgun (WGS) entry which is preliminary data.</text>
</comment>
<gene>
    <name evidence="2" type="ORF">P0M35_13170</name>
</gene>
<dbReference type="Proteomes" id="UP001221302">
    <property type="component" value="Unassembled WGS sequence"/>
</dbReference>
<proteinExistence type="predicted"/>
<evidence type="ECO:0000313" key="2">
    <source>
        <dbReference type="EMBL" id="MDF1613110.1"/>
    </source>
</evidence>
<organism evidence="2 3">
    <name type="scientific">Stygiobacter electus</name>
    <dbReference type="NCBI Taxonomy" id="3032292"/>
    <lineage>
        <taxon>Bacteria</taxon>
        <taxon>Pseudomonadati</taxon>
        <taxon>Ignavibacteriota</taxon>
        <taxon>Ignavibacteria</taxon>
        <taxon>Ignavibacteriales</taxon>
        <taxon>Melioribacteraceae</taxon>
        <taxon>Stygiobacter</taxon>
    </lineage>
</organism>
<dbReference type="RefSeq" id="WP_321536881.1">
    <property type="nucleotide sequence ID" value="NZ_JARGDL010000027.1"/>
</dbReference>
<reference evidence="2" key="1">
    <citation type="submission" date="2023-03" db="EMBL/GenBank/DDBJ databases">
        <title>Stygiobacter electus gen. nov., sp. nov., facultatively anaerobic thermotolerant bacterium of the class Ignavibacteria from a well of Yessentuki mineral water deposit.</title>
        <authorList>
            <person name="Podosokorskaya O.A."/>
            <person name="Elcheninov A.G."/>
            <person name="Petrova N.F."/>
            <person name="Zavarzina D.G."/>
            <person name="Kublanov I.V."/>
            <person name="Merkel A.Y."/>
        </authorList>
    </citation>
    <scope>NUCLEOTIDE SEQUENCE</scope>
    <source>
        <strain evidence="2">09-Me</strain>
    </source>
</reference>